<evidence type="ECO:0000256" key="9">
    <source>
        <dbReference type="ARBA" id="ARBA00022842"/>
    </source>
</evidence>
<dbReference type="SFLD" id="SFLDS00003">
    <property type="entry name" value="Haloacid_Dehalogenase"/>
    <property type="match status" value="1"/>
</dbReference>
<evidence type="ECO:0000313" key="15">
    <source>
        <dbReference type="EMBL" id="ALE01708.1"/>
    </source>
</evidence>
<comment type="catalytic activity">
    <reaction evidence="13">
        <text>O-phospho-D-serine + H2O = D-serine + phosphate</text>
        <dbReference type="Rhea" id="RHEA:24873"/>
        <dbReference type="ChEBI" id="CHEBI:15377"/>
        <dbReference type="ChEBI" id="CHEBI:35247"/>
        <dbReference type="ChEBI" id="CHEBI:43474"/>
        <dbReference type="ChEBI" id="CHEBI:58680"/>
        <dbReference type="EC" id="3.1.3.3"/>
    </reaction>
</comment>
<dbReference type="NCBIfam" id="TIGR01488">
    <property type="entry name" value="HAD-SF-IB"/>
    <property type="match status" value="1"/>
</dbReference>
<dbReference type="UniPathway" id="UPA00135">
    <property type="reaction ID" value="UER00198"/>
</dbReference>
<comment type="pathway">
    <text evidence="2">Amino-acid biosynthesis; L-serine biosynthesis; L-serine from 3-phospho-D-glycerate: step 3/3.</text>
</comment>
<dbReference type="STRING" id="1125411.W908_03405"/>
<dbReference type="GO" id="GO:0006564">
    <property type="term" value="P:L-serine biosynthetic process"/>
    <property type="evidence" value="ECO:0007669"/>
    <property type="project" value="UniProtKB-KW"/>
</dbReference>
<proteinExistence type="inferred from homology"/>
<feature type="active site" description="Proton donor" evidence="14">
    <location>
        <position position="73"/>
    </location>
</feature>
<reference evidence="15 16" key="1">
    <citation type="journal article" date="2015" name="Genome Announc.">
        <title>Genome Sequence of 'Candidatus Thioglobus singularis' Strain PS1, a Mixotroph from the SUP05 Clade of Marine Gammaproteobacteria.</title>
        <authorList>
            <person name="Marshall K.T."/>
            <person name="Morris R.M."/>
        </authorList>
    </citation>
    <scope>NUCLEOTIDE SEQUENCE [LARGE SCALE GENOMIC DNA]</scope>
    <source>
        <strain evidence="15 16">PS1</strain>
    </source>
</reference>
<dbReference type="Proteomes" id="UP000068905">
    <property type="component" value="Chromosome"/>
</dbReference>
<comment type="similarity">
    <text evidence="3">Belongs to the HAD-like hydrolase superfamily. SerB family.</text>
</comment>
<evidence type="ECO:0000256" key="10">
    <source>
        <dbReference type="ARBA" id="ARBA00023299"/>
    </source>
</evidence>
<feature type="active site" description="Nucleophile" evidence="14">
    <location>
        <position position="71"/>
    </location>
</feature>
<dbReference type="InterPro" id="IPR050582">
    <property type="entry name" value="HAD-like_SerB"/>
</dbReference>
<dbReference type="AlphaFoldDB" id="A0A0M4L3U6"/>
<evidence type="ECO:0000256" key="13">
    <source>
        <dbReference type="ARBA" id="ARBA00048523"/>
    </source>
</evidence>
<dbReference type="SFLD" id="SFLDF00029">
    <property type="entry name" value="phosphoserine_phosphatase"/>
    <property type="match status" value="1"/>
</dbReference>
<evidence type="ECO:0000256" key="3">
    <source>
        <dbReference type="ARBA" id="ARBA00009184"/>
    </source>
</evidence>
<evidence type="ECO:0000313" key="16">
    <source>
        <dbReference type="Proteomes" id="UP000068905"/>
    </source>
</evidence>
<gene>
    <name evidence="15" type="ORF">W908_03405</name>
</gene>
<evidence type="ECO:0000256" key="7">
    <source>
        <dbReference type="ARBA" id="ARBA00022723"/>
    </source>
</evidence>
<name>A0A0M4L3U6_9GAMM</name>
<evidence type="ECO:0000256" key="14">
    <source>
        <dbReference type="PIRSR" id="PIRSR604469-1"/>
    </source>
</evidence>
<organism evidence="15 16">
    <name type="scientific">Candidatus Pseudothioglobus singularis PS1</name>
    <dbReference type="NCBI Taxonomy" id="1125411"/>
    <lineage>
        <taxon>Bacteria</taxon>
        <taxon>Pseudomonadati</taxon>
        <taxon>Pseudomonadota</taxon>
        <taxon>Gammaproteobacteria</taxon>
        <taxon>Candidatus Pseudothioglobaceae</taxon>
        <taxon>Candidatus Pseudothioglobus</taxon>
    </lineage>
</organism>
<dbReference type="OrthoDB" id="9792539at2"/>
<dbReference type="SFLD" id="SFLDG01137">
    <property type="entry name" value="C1.6.1:_Phosphoserine_Phosphat"/>
    <property type="match status" value="1"/>
</dbReference>
<evidence type="ECO:0000256" key="8">
    <source>
        <dbReference type="ARBA" id="ARBA00022801"/>
    </source>
</evidence>
<dbReference type="RefSeq" id="WP_053819929.1">
    <property type="nucleotide sequence ID" value="NZ_CP006911.1"/>
</dbReference>
<dbReference type="SUPFAM" id="SSF56784">
    <property type="entry name" value="HAD-like"/>
    <property type="match status" value="1"/>
</dbReference>
<dbReference type="InterPro" id="IPR004469">
    <property type="entry name" value="PSP"/>
</dbReference>
<evidence type="ECO:0000256" key="11">
    <source>
        <dbReference type="ARBA" id="ARBA00031693"/>
    </source>
</evidence>
<evidence type="ECO:0000256" key="5">
    <source>
        <dbReference type="ARBA" id="ARBA00015196"/>
    </source>
</evidence>
<dbReference type="GO" id="GO:0036424">
    <property type="term" value="F:L-phosphoserine phosphatase activity"/>
    <property type="evidence" value="ECO:0007669"/>
    <property type="project" value="InterPro"/>
</dbReference>
<evidence type="ECO:0000256" key="1">
    <source>
        <dbReference type="ARBA" id="ARBA00001946"/>
    </source>
</evidence>
<dbReference type="SFLD" id="SFLDG01136">
    <property type="entry name" value="C1.6:_Phosphoserine_Phosphatas"/>
    <property type="match status" value="1"/>
</dbReference>
<sequence length="274" mass="30941">MKTLIFHSLETLSAKKLALDLGGEVELRKNHYRIHTKKDFDIESYRLSSDIDLNIFDNNFDYQDIRLMVSDMDSTLITVETIDEVAKVVGLKDEISLITEAAMQGHLDFTESFKKRLSILKGTNNSIFESVYRDKVKFSPGAEELINYFKSNQIKTAVVSGGLKFFAEKIKSQLGVENFRANDVETINQTITGNIIGNVIDAKEKAKYIGELCDQYKLKENQVIAIGDGANDIEMMKIAGLSVAYHAKPILKQYCSIHINFGSLRSLIDFFEES</sequence>
<dbReference type="EC" id="3.1.3.3" evidence="4"/>
<evidence type="ECO:0000256" key="4">
    <source>
        <dbReference type="ARBA" id="ARBA00012640"/>
    </source>
</evidence>
<dbReference type="PANTHER" id="PTHR43344:SF2">
    <property type="entry name" value="PHOSPHOSERINE PHOSPHATASE"/>
    <property type="match status" value="1"/>
</dbReference>
<evidence type="ECO:0000256" key="6">
    <source>
        <dbReference type="ARBA" id="ARBA00022605"/>
    </source>
</evidence>
<keyword evidence="10" id="KW-0718">Serine biosynthesis</keyword>
<dbReference type="Pfam" id="PF00702">
    <property type="entry name" value="Hydrolase"/>
    <property type="match status" value="1"/>
</dbReference>
<keyword evidence="8" id="KW-0378">Hydrolase</keyword>
<evidence type="ECO:0000256" key="12">
    <source>
        <dbReference type="ARBA" id="ARBA00048138"/>
    </source>
</evidence>
<keyword evidence="16" id="KW-1185">Reference proteome</keyword>
<protein>
    <recommendedName>
        <fullName evidence="5">Phosphoserine phosphatase</fullName>
        <ecNumber evidence="4">3.1.3.3</ecNumber>
    </recommendedName>
    <alternativeName>
        <fullName evidence="11">O-phosphoserine phosphohydrolase</fullName>
    </alternativeName>
</protein>
<dbReference type="Gene3D" id="3.40.50.1000">
    <property type="entry name" value="HAD superfamily/HAD-like"/>
    <property type="match status" value="1"/>
</dbReference>
<dbReference type="InterPro" id="IPR023214">
    <property type="entry name" value="HAD_sf"/>
</dbReference>
<keyword evidence="6" id="KW-0028">Amino-acid biosynthesis</keyword>
<dbReference type="GO" id="GO:0000287">
    <property type="term" value="F:magnesium ion binding"/>
    <property type="evidence" value="ECO:0007669"/>
    <property type="project" value="TreeGrafter"/>
</dbReference>
<accession>A0A0M4L3U6</accession>
<dbReference type="InterPro" id="IPR036412">
    <property type="entry name" value="HAD-like_sf"/>
</dbReference>
<dbReference type="NCBIfam" id="TIGR00338">
    <property type="entry name" value="serB"/>
    <property type="match status" value="1"/>
</dbReference>
<dbReference type="PATRIC" id="fig|1125411.7.peg.665"/>
<comment type="cofactor">
    <cofactor evidence="1">
        <name>Mg(2+)</name>
        <dbReference type="ChEBI" id="CHEBI:18420"/>
    </cofactor>
</comment>
<keyword evidence="7" id="KW-0479">Metal-binding</keyword>
<dbReference type="PANTHER" id="PTHR43344">
    <property type="entry name" value="PHOSPHOSERINE PHOSPHATASE"/>
    <property type="match status" value="1"/>
</dbReference>
<dbReference type="GO" id="GO:0005737">
    <property type="term" value="C:cytoplasm"/>
    <property type="evidence" value="ECO:0007669"/>
    <property type="project" value="TreeGrafter"/>
</dbReference>
<comment type="catalytic activity">
    <reaction evidence="12">
        <text>O-phospho-L-serine + H2O = L-serine + phosphate</text>
        <dbReference type="Rhea" id="RHEA:21208"/>
        <dbReference type="ChEBI" id="CHEBI:15377"/>
        <dbReference type="ChEBI" id="CHEBI:33384"/>
        <dbReference type="ChEBI" id="CHEBI:43474"/>
        <dbReference type="ChEBI" id="CHEBI:57524"/>
        <dbReference type="EC" id="3.1.3.3"/>
    </reaction>
</comment>
<keyword evidence="9" id="KW-0460">Magnesium</keyword>
<evidence type="ECO:0000256" key="2">
    <source>
        <dbReference type="ARBA" id="ARBA00005135"/>
    </source>
</evidence>
<dbReference type="EMBL" id="CP006911">
    <property type="protein sequence ID" value="ALE01708.1"/>
    <property type="molecule type" value="Genomic_DNA"/>
</dbReference>
<dbReference type="KEGG" id="tsn:W908_03405"/>